<dbReference type="InterPro" id="IPR019660">
    <property type="entry name" value="Put_sensory_transdc_reg_YbjN"/>
</dbReference>
<evidence type="ECO:0008006" key="3">
    <source>
        <dbReference type="Google" id="ProtNLM"/>
    </source>
</evidence>
<dbReference type="EMBL" id="AGWN01000001">
    <property type="protein sequence ID" value="EPD31234.1"/>
    <property type="molecule type" value="Genomic_DNA"/>
</dbReference>
<dbReference type="RefSeq" id="WP_016444345.1">
    <property type="nucleotide sequence ID" value="NZ_KE150266.1"/>
</dbReference>
<dbReference type="AlphaFoldDB" id="A0A9W5VWU7"/>
<sequence length="159" mass="17600">MTAEIPTLVTSERVRHFLCELDNSEEGFDIHENGEHELMFAAQTGLIFVNFSSPSILQIRGLWRGVSKSEDDFGLLTQQVHACNVQRSGPKAYLVPIKEAAEFSVGAESSLVISKGATNAQLTDFYETALTMVLGYFQDLEKALPHLVVAPRDEVEEGR</sequence>
<evidence type="ECO:0000313" key="1">
    <source>
        <dbReference type="EMBL" id="EPD31234.1"/>
    </source>
</evidence>
<accession>A0A9W5VWU7</accession>
<gene>
    <name evidence="1" type="ORF">HMPREF9238_01001</name>
</gene>
<keyword evidence="2" id="KW-1185">Reference proteome</keyword>
<proteinExistence type="predicted"/>
<reference evidence="1 2" key="1">
    <citation type="submission" date="2013-05" db="EMBL/GenBank/DDBJ databases">
        <title>The Genome Sequence of Actinomyces europaeus ACS-120-V-COL10B.</title>
        <authorList>
            <consortium name="The Broad Institute Genomics Platform"/>
            <person name="Earl A."/>
            <person name="Ward D."/>
            <person name="Feldgarden M."/>
            <person name="Gevers D."/>
            <person name="Saerens B."/>
            <person name="Vaneechoutte M."/>
            <person name="Walker B."/>
            <person name="Young S."/>
            <person name="Zeng Q."/>
            <person name="Gargeya S."/>
            <person name="Fitzgerald M."/>
            <person name="Haas B."/>
            <person name="Abouelleil A."/>
            <person name="Allen A.W."/>
            <person name="Alvarado L."/>
            <person name="Arachchi H.M."/>
            <person name="Berlin A.M."/>
            <person name="Chapman S.B."/>
            <person name="Gainer-Dewar J."/>
            <person name="Goldberg J."/>
            <person name="Griggs A."/>
            <person name="Gujja S."/>
            <person name="Hansen M."/>
            <person name="Howarth C."/>
            <person name="Imamovic A."/>
            <person name="Ireland A."/>
            <person name="Larimer J."/>
            <person name="McCowan C."/>
            <person name="Murphy C."/>
            <person name="Pearson M."/>
            <person name="Poon T.W."/>
            <person name="Priest M."/>
            <person name="Roberts A."/>
            <person name="Saif S."/>
            <person name="Shea T."/>
            <person name="Sisk P."/>
            <person name="Sykes S."/>
            <person name="Wortman J."/>
            <person name="Nusbaum C."/>
            <person name="Birren B."/>
        </authorList>
    </citation>
    <scope>NUCLEOTIDE SEQUENCE [LARGE SCALE GENOMIC DNA]</scope>
    <source>
        <strain evidence="1 2">ACS-120-V-Col10b</strain>
    </source>
</reference>
<evidence type="ECO:0000313" key="2">
    <source>
        <dbReference type="Proteomes" id="UP000014387"/>
    </source>
</evidence>
<dbReference type="Pfam" id="PF10722">
    <property type="entry name" value="YbjN"/>
    <property type="match status" value="1"/>
</dbReference>
<comment type="caution">
    <text evidence="1">The sequence shown here is derived from an EMBL/GenBank/DDBJ whole genome shotgun (WGS) entry which is preliminary data.</text>
</comment>
<organism evidence="1 2">
    <name type="scientific">Gleimia europaea ACS-120-V-Col10b</name>
    <dbReference type="NCBI Taxonomy" id="883069"/>
    <lineage>
        <taxon>Bacteria</taxon>
        <taxon>Bacillati</taxon>
        <taxon>Actinomycetota</taxon>
        <taxon>Actinomycetes</taxon>
        <taxon>Actinomycetales</taxon>
        <taxon>Actinomycetaceae</taxon>
        <taxon>Gleimia</taxon>
    </lineage>
</organism>
<dbReference type="Proteomes" id="UP000014387">
    <property type="component" value="Unassembled WGS sequence"/>
</dbReference>
<protein>
    <recommendedName>
        <fullName evidence="3">YbjN domain-containing protein</fullName>
    </recommendedName>
</protein>
<name>A0A9W5VWU7_9ACTO</name>